<evidence type="ECO:0000313" key="2">
    <source>
        <dbReference type="EMBL" id="KAK7244537.1"/>
    </source>
</evidence>
<reference evidence="2 3" key="1">
    <citation type="submission" date="2024-01" db="EMBL/GenBank/DDBJ databases">
        <title>The genomes of 5 underutilized Papilionoideae crops provide insights into root nodulation and disease resistanc.</title>
        <authorList>
            <person name="Yuan L."/>
        </authorList>
    </citation>
    <scope>NUCLEOTIDE SEQUENCE [LARGE SCALE GENOMIC DNA]</scope>
    <source>
        <strain evidence="2">ZHUSHIDOU_FW_LH</strain>
        <tissue evidence="2">Leaf</tissue>
    </source>
</reference>
<sequence>MESHFPLPHPFPRARHYSCDSISTFKSVENYAQSNENRSALTDITNTINVSRRKMRSIFENESDDRITRFLGDEFDNIRVSPYYLVTSDENCIRMTGNRSALSDITNTVSPKRIKMRSVCEKETDVEMRLGNTKNMNRVPFSTQNVDELYSIFLENARSKKHKAEHDDTLYEVPISCIDEISLRNLTSCEKVKESHRQTRLEHEVDIQYAEFCMGSSRERVNCEQKLDSEKSTEQHRLSSKSVLMSSEFHNNPPYVSKIRKRTRSKGCDATRDAECDPDSVSTSIKKTQRSKRAPSCINDQRQNSVPTMRKRPRRSQSESRKMEKGNRKHQIIVTDGPLDHGIID</sequence>
<proteinExistence type="predicted"/>
<feature type="region of interest" description="Disordered" evidence="1">
    <location>
        <begin position="226"/>
        <end position="345"/>
    </location>
</feature>
<comment type="caution">
    <text evidence="2">The sequence shown here is derived from an EMBL/GenBank/DDBJ whole genome shotgun (WGS) entry which is preliminary data.</text>
</comment>
<dbReference type="AlphaFoldDB" id="A0AAN9E7C7"/>
<accession>A0AAN9E7C7</accession>
<feature type="compositionally biased region" description="Polar residues" evidence="1">
    <location>
        <begin position="240"/>
        <end position="250"/>
    </location>
</feature>
<dbReference type="EMBL" id="JAYWIO010000008">
    <property type="protein sequence ID" value="KAK7244537.1"/>
    <property type="molecule type" value="Genomic_DNA"/>
</dbReference>
<name>A0AAN9E7C7_CROPI</name>
<dbReference type="Proteomes" id="UP001372338">
    <property type="component" value="Unassembled WGS sequence"/>
</dbReference>
<feature type="compositionally biased region" description="Basic and acidic residues" evidence="1">
    <location>
        <begin position="266"/>
        <end position="275"/>
    </location>
</feature>
<evidence type="ECO:0000256" key="1">
    <source>
        <dbReference type="SAM" id="MobiDB-lite"/>
    </source>
</evidence>
<feature type="compositionally biased region" description="Basic and acidic residues" evidence="1">
    <location>
        <begin position="316"/>
        <end position="326"/>
    </location>
</feature>
<feature type="compositionally biased region" description="Polar residues" evidence="1">
    <location>
        <begin position="298"/>
        <end position="307"/>
    </location>
</feature>
<protein>
    <submittedName>
        <fullName evidence="2">Uncharacterized protein</fullName>
    </submittedName>
</protein>
<organism evidence="2 3">
    <name type="scientific">Crotalaria pallida</name>
    <name type="common">Smooth rattlebox</name>
    <name type="synonym">Crotalaria striata</name>
    <dbReference type="NCBI Taxonomy" id="3830"/>
    <lineage>
        <taxon>Eukaryota</taxon>
        <taxon>Viridiplantae</taxon>
        <taxon>Streptophyta</taxon>
        <taxon>Embryophyta</taxon>
        <taxon>Tracheophyta</taxon>
        <taxon>Spermatophyta</taxon>
        <taxon>Magnoliopsida</taxon>
        <taxon>eudicotyledons</taxon>
        <taxon>Gunneridae</taxon>
        <taxon>Pentapetalae</taxon>
        <taxon>rosids</taxon>
        <taxon>fabids</taxon>
        <taxon>Fabales</taxon>
        <taxon>Fabaceae</taxon>
        <taxon>Papilionoideae</taxon>
        <taxon>50 kb inversion clade</taxon>
        <taxon>genistoids sensu lato</taxon>
        <taxon>core genistoids</taxon>
        <taxon>Crotalarieae</taxon>
        <taxon>Crotalaria</taxon>
    </lineage>
</organism>
<keyword evidence="3" id="KW-1185">Reference proteome</keyword>
<feature type="compositionally biased region" description="Basic and acidic residues" evidence="1">
    <location>
        <begin position="226"/>
        <end position="237"/>
    </location>
</feature>
<evidence type="ECO:0000313" key="3">
    <source>
        <dbReference type="Proteomes" id="UP001372338"/>
    </source>
</evidence>
<gene>
    <name evidence="2" type="ORF">RIF29_39360</name>
</gene>